<evidence type="ECO:0000313" key="1">
    <source>
        <dbReference type="EMBL" id="GIF56667.1"/>
    </source>
</evidence>
<sequence>MPAALVSEFRAGNVVLFVGAGASIDPPAGLPTFVGLTKKIATDARHDFVALDLDHPDILLGRIEDRGVDVHHVIKTIIGDPASVPNDLHRAIAGLAAAGSPVRIVTTNYDLHLSSALRDLNVAFPEYRGPAVPMGDDFDGIVYLHGDLTQQPRHLIATEGDLGRAYLTDAWAARFVERMFARYTVLFIGYSHNDTVMRLIARGIGGATQRRYALTHEADRDVWKTYGVLPINYEVVDRSHAALADTLNGWAELTAMGLHDHRQRIARLVAAPPPLVPEQISYLEDVLGDLHRVRFFAELAEGTEWLSWTAQRPQFAAMFRADIPHDPCTVVLANWFVERFVMDEAQTGAALRVLHDGGGRPTSMLCGFLGQHLHRISGPRPGWLGPWLAVLIQHAGEEHTRWLEYALLKSAEPEDRAAALLLFASLTEPRLRQRLYAGPDPSFDVSLRGSVHHLDRAWAEVFLPILPTAATALLAIADRQLRRICDLLTIARAARPASDPVSFGRYAIERDAGDEFRNPVDALIDAARDCIEVLLASGRPSGLGYLDTWAISGVPILQRLALHGWGRRIDIDATAKLAWLRTTGWLFEHQLRPEIYRLIAETLANAGAAEAERLVFDAKTLPVRGRDAEHIAYLRFNALTWLVRSAPNLTSARTALDELRAAYPHFQPREHPDLFRGRFEFGSVPEQPPMTVDELHQRIAADPPAAIAELRQYEHVQVPFDGPGWDDALHTLTATIHDHPADGLAVLAHAEPLPTDIISAVISGWSSAPLDEATAVAVVHRIRDLDLEVVTQSVARLLLGGSTNSANATKWHLISEARELAEALWTVLGPEDPPDDRSDWLSLAINRPAGQIAEFWIRAVSADWANAGDAWNGLPSGLRRPLETMLGGPDGPTSLAQTVLAGHLAFFFAADRGWCEEFLLPLMTWAGDEDRAVRAWTGYLTGGRINDDLCEAGLRSAYLETVAHADRLPDDLGRALLEHLAAIAIHSATDPLTWVDAFTAAADEQQRTEWLGEITQAVGNLVPDAVEQQWHRWMQQYWKHRLNSLPTRLTFEEASALATWVPRLTDSMEAGVELATAHQAGLTERHTLDDWTDERLAQAPGLFARLLAHLLTGTTGPVWEDIERVALTVKGGAAPAVFSVIRDQALRLAVSGAADW</sequence>
<dbReference type="SUPFAM" id="SSF52467">
    <property type="entry name" value="DHS-like NAD/FAD-binding domain"/>
    <property type="match status" value="1"/>
</dbReference>
<dbReference type="InterPro" id="IPR029035">
    <property type="entry name" value="DHS-like_NAD/FAD-binding_dom"/>
</dbReference>
<evidence type="ECO:0000313" key="2">
    <source>
        <dbReference type="Proteomes" id="UP000624325"/>
    </source>
</evidence>
<evidence type="ECO:0008006" key="3">
    <source>
        <dbReference type="Google" id="ProtNLM"/>
    </source>
</evidence>
<accession>A0ABQ4C1M5</accession>
<comment type="caution">
    <text evidence="1">The sequence shown here is derived from an EMBL/GenBank/DDBJ whole genome shotgun (WGS) entry which is preliminary data.</text>
</comment>
<reference evidence="1 2" key="1">
    <citation type="submission" date="2021-01" db="EMBL/GenBank/DDBJ databases">
        <title>Whole genome shotgun sequence of Asanoa iriomotensis NBRC 100142.</title>
        <authorList>
            <person name="Komaki H."/>
            <person name="Tamura T."/>
        </authorList>
    </citation>
    <scope>NUCLEOTIDE SEQUENCE [LARGE SCALE GENOMIC DNA]</scope>
    <source>
        <strain evidence="1 2">NBRC 100142</strain>
    </source>
</reference>
<protein>
    <recommendedName>
        <fullName evidence="3">SIR2-like domain-containing protein</fullName>
    </recommendedName>
</protein>
<keyword evidence="2" id="KW-1185">Reference proteome</keyword>
<proteinExistence type="predicted"/>
<dbReference type="EMBL" id="BONC01000016">
    <property type="protein sequence ID" value="GIF56667.1"/>
    <property type="molecule type" value="Genomic_DNA"/>
</dbReference>
<dbReference type="Gene3D" id="3.40.50.1220">
    <property type="entry name" value="TPP-binding domain"/>
    <property type="match status" value="1"/>
</dbReference>
<dbReference type="Pfam" id="PF13289">
    <property type="entry name" value="SIR2_2"/>
    <property type="match status" value="1"/>
</dbReference>
<organism evidence="1 2">
    <name type="scientific">Asanoa iriomotensis</name>
    <dbReference type="NCBI Taxonomy" id="234613"/>
    <lineage>
        <taxon>Bacteria</taxon>
        <taxon>Bacillati</taxon>
        <taxon>Actinomycetota</taxon>
        <taxon>Actinomycetes</taxon>
        <taxon>Micromonosporales</taxon>
        <taxon>Micromonosporaceae</taxon>
        <taxon>Asanoa</taxon>
    </lineage>
</organism>
<gene>
    <name evidence="1" type="ORF">Air01nite_27620</name>
</gene>
<dbReference type="Proteomes" id="UP000624325">
    <property type="component" value="Unassembled WGS sequence"/>
</dbReference>
<name>A0ABQ4C1M5_9ACTN</name>